<dbReference type="AlphaFoldDB" id="A0A024GS44"/>
<dbReference type="EMBL" id="CAIX01000316">
    <property type="protein sequence ID" value="CCI49607.1"/>
    <property type="molecule type" value="Genomic_DNA"/>
</dbReference>
<evidence type="ECO:0000313" key="2">
    <source>
        <dbReference type="Proteomes" id="UP000053237"/>
    </source>
</evidence>
<name>A0A024GS44_9STRA</name>
<dbReference type="OrthoDB" id="76923at2759"/>
<evidence type="ECO:0000313" key="1">
    <source>
        <dbReference type="EMBL" id="CCI49607.1"/>
    </source>
</evidence>
<accession>A0A024GS44</accession>
<proteinExistence type="predicted"/>
<dbReference type="InParanoid" id="A0A024GS44"/>
<sequence length="124" mass="14764">MMRFERLHCIERSVHLLWRRHFQQVACTHSNNKWNDINAVVKELDFIRQRHNLKTPYPETKVLKELGHTALVYAIRKKHGGFGALAQRLGVPIKPHVLDSHKKVISRQNRRDKRATRIARHDFF</sequence>
<organism evidence="1 2">
    <name type="scientific">Albugo candida</name>
    <dbReference type="NCBI Taxonomy" id="65357"/>
    <lineage>
        <taxon>Eukaryota</taxon>
        <taxon>Sar</taxon>
        <taxon>Stramenopiles</taxon>
        <taxon>Oomycota</taxon>
        <taxon>Peronosporomycetes</taxon>
        <taxon>Albuginales</taxon>
        <taxon>Albuginaceae</taxon>
        <taxon>Albugo</taxon>
    </lineage>
</organism>
<gene>
    <name evidence="1" type="ORF">BN9_109620</name>
</gene>
<reference evidence="1 2" key="1">
    <citation type="submission" date="2012-05" db="EMBL/GenBank/DDBJ databases">
        <title>Recombination and specialization in a pathogen metapopulation.</title>
        <authorList>
            <person name="Gardiner A."/>
            <person name="Kemen E."/>
            <person name="Schultz-Larsen T."/>
            <person name="MacLean D."/>
            <person name="Van Oosterhout C."/>
            <person name="Jones J.D.G."/>
        </authorList>
    </citation>
    <scope>NUCLEOTIDE SEQUENCE [LARGE SCALE GENOMIC DNA]</scope>
    <source>
        <strain evidence="1 2">Ac Nc2</strain>
    </source>
</reference>
<comment type="caution">
    <text evidence="1">The sequence shown here is derived from an EMBL/GenBank/DDBJ whole genome shotgun (WGS) entry which is preliminary data.</text>
</comment>
<keyword evidence="2" id="KW-1185">Reference proteome</keyword>
<protein>
    <submittedName>
        <fullName evidence="1">Uncharacterized protein</fullName>
    </submittedName>
</protein>
<dbReference type="Proteomes" id="UP000053237">
    <property type="component" value="Unassembled WGS sequence"/>
</dbReference>